<dbReference type="PROSITE" id="PS00211">
    <property type="entry name" value="ABC_TRANSPORTER_1"/>
    <property type="match status" value="1"/>
</dbReference>
<dbReference type="EC" id="3.6.3.-" evidence="4"/>
<dbReference type="InterPro" id="IPR050107">
    <property type="entry name" value="ABC_carbohydrate_import_ATPase"/>
</dbReference>
<dbReference type="SUPFAM" id="SSF52540">
    <property type="entry name" value="P-loop containing nucleoside triphosphate hydrolases"/>
    <property type="match status" value="2"/>
</dbReference>
<organism evidence="4 5">
    <name type="scientific">Paracoccus aminophilus JCM 7686</name>
    <dbReference type="NCBI Taxonomy" id="1367847"/>
    <lineage>
        <taxon>Bacteria</taxon>
        <taxon>Pseudomonadati</taxon>
        <taxon>Pseudomonadota</taxon>
        <taxon>Alphaproteobacteria</taxon>
        <taxon>Rhodobacterales</taxon>
        <taxon>Paracoccaceae</taxon>
        <taxon>Paracoccus</taxon>
    </lineage>
</organism>
<reference evidence="4 5" key="1">
    <citation type="journal article" date="2014" name="BMC Genomics">
        <title>Architecture and functions of a multipartite genome of the methylotrophic bacterium Paracoccus aminophilus JCM 7686, containing primary and secondary chromids.</title>
        <authorList>
            <person name="Dziewit L."/>
            <person name="Czarnecki J."/>
            <person name="Wibberg D."/>
            <person name="Radlinska M."/>
            <person name="Mrozek P."/>
            <person name="Szymczak M."/>
            <person name="Schluter A."/>
            <person name="Puhler A."/>
            <person name="Bartosik D."/>
        </authorList>
    </citation>
    <scope>NUCLEOTIDE SEQUENCE [LARGE SCALE GENOMIC DNA]</scope>
    <source>
        <strain evidence="4">JCM 7686</strain>
    </source>
</reference>
<dbReference type="eggNOG" id="COG3845">
    <property type="taxonomic scope" value="Bacteria"/>
</dbReference>
<dbReference type="PATRIC" id="fig|1367847.3.peg.3277"/>
<feature type="domain" description="ABC transporter" evidence="3">
    <location>
        <begin position="5"/>
        <end position="234"/>
    </location>
</feature>
<dbReference type="PROSITE" id="PS50893">
    <property type="entry name" value="ABC_TRANSPORTER_2"/>
    <property type="match status" value="2"/>
</dbReference>
<dbReference type="GO" id="GO:0016887">
    <property type="term" value="F:ATP hydrolysis activity"/>
    <property type="evidence" value="ECO:0007669"/>
    <property type="project" value="InterPro"/>
</dbReference>
<dbReference type="OrthoDB" id="9805029at2"/>
<dbReference type="Pfam" id="PF00005">
    <property type="entry name" value="ABC_tran"/>
    <property type="match status" value="2"/>
</dbReference>
<dbReference type="InterPro" id="IPR017871">
    <property type="entry name" value="ABC_transporter-like_CS"/>
</dbReference>
<dbReference type="CDD" id="cd03216">
    <property type="entry name" value="ABC_Carb_Monos_I"/>
    <property type="match status" value="1"/>
</dbReference>
<dbReference type="PANTHER" id="PTHR43790">
    <property type="entry name" value="CARBOHYDRATE TRANSPORT ATP-BINDING PROTEIN MG119-RELATED"/>
    <property type="match status" value="1"/>
</dbReference>
<dbReference type="PANTHER" id="PTHR43790:SF4">
    <property type="entry name" value="GUANOSINE IMPORT ATP-BINDING PROTEIN NUPO"/>
    <property type="match status" value="1"/>
</dbReference>
<dbReference type="InterPro" id="IPR003439">
    <property type="entry name" value="ABC_transporter-like_ATP-bd"/>
</dbReference>
<dbReference type="KEGG" id="pami:JCM7686_3250"/>
<accession>S5Y3F7</accession>
<dbReference type="CDD" id="cd03215">
    <property type="entry name" value="ABC_Carb_Monos_II"/>
    <property type="match status" value="1"/>
</dbReference>
<keyword evidence="1" id="KW-0547">Nucleotide-binding</keyword>
<dbReference type="InterPro" id="IPR027417">
    <property type="entry name" value="P-loop_NTPase"/>
</dbReference>
<dbReference type="EMBL" id="CP006650">
    <property type="protein sequence ID" value="AGT10285.1"/>
    <property type="molecule type" value="Genomic_DNA"/>
</dbReference>
<keyword evidence="2" id="KW-0067">ATP-binding</keyword>
<evidence type="ECO:0000313" key="5">
    <source>
        <dbReference type="Proteomes" id="UP000015480"/>
    </source>
</evidence>
<proteinExistence type="predicted"/>
<dbReference type="GO" id="GO:0005524">
    <property type="term" value="F:ATP binding"/>
    <property type="evidence" value="ECO:0007669"/>
    <property type="project" value="UniProtKB-KW"/>
</dbReference>
<dbReference type="InterPro" id="IPR003593">
    <property type="entry name" value="AAA+_ATPase"/>
</dbReference>
<gene>
    <name evidence="4" type="ORF">JCM7686_3250</name>
</gene>
<protein>
    <submittedName>
        <fullName evidence="4">ATPase</fullName>
        <ecNumber evidence="4">3.6.3.-</ecNumber>
    </submittedName>
</protein>
<evidence type="ECO:0000256" key="1">
    <source>
        <dbReference type="ARBA" id="ARBA00022741"/>
    </source>
</evidence>
<dbReference type="Proteomes" id="UP000015480">
    <property type="component" value="Chromosome"/>
</dbReference>
<dbReference type="Gene3D" id="3.40.50.300">
    <property type="entry name" value="P-loop containing nucleotide triphosphate hydrolases"/>
    <property type="match status" value="2"/>
</dbReference>
<dbReference type="RefSeq" id="WP_020951921.1">
    <property type="nucleotide sequence ID" value="NC_022041.1"/>
</dbReference>
<evidence type="ECO:0000259" key="3">
    <source>
        <dbReference type="PROSITE" id="PS50893"/>
    </source>
</evidence>
<sequence length="506" mass="55214">MTALLRLEGVSKSYGTVQANKSIDLTVDEASIHAILGENGAGKSTLMKLIYGVEEPDQGRVVWQGRETRIDAPSTARRLGIGMVFQHFSLFETLTVVENIALVVPGKRAELAVKVRDFGARFGLEVDPFASVHSLSMGERQRVEIIRCLLLNPKLLILDEPTSVLPPQSVERLFETLRLLREEGVSILFISHKLEEIRAICDAATVLRAGQVVERVDPRQASAADLARMMIGRDMPAAQPGLAHDLGEERLRLERVNHTPDDPFGVTLANVSLSLRGGEILGIAGISGNGQKELVRLISGETRLGRAGRDSIRLMGQPAGHLGAAARRELGFAFVPEERLGRGAVPDMTLADNTLLTAHARGMVRAGLIQRGRERDYTRRCIEEFDVRTAGPDVEAANLSGGNLQKFIMGREIHLGPKLLLCSQPTWGVDIGAATEIRRRLVALRDQGTAILILSDELSELFEICDRLQVLHHGELSPSLMTAATNSAEIGEYMLGRASKENDHVA</sequence>
<dbReference type="HOGENOM" id="CLU_000604_92_0_5"/>
<dbReference type="SMART" id="SM00382">
    <property type="entry name" value="AAA"/>
    <property type="match status" value="1"/>
</dbReference>
<keyword evidence="4" id="KW-0378">Hydrolase</keyword>
<name>S5Y3F7_PARAH</name>
<evidence type="ECO:0000256" key="2">
    <source>
        <dbReference type="ARBA" id="ARBA00022840"/>
    </source>
</evidence>
<feature type="domain" description="ABC transporter" evidence="3">
    <location>
        <begin position="251"/>
        <end position="498"/>
    </location>
</feature>
<evidence type="ECO:0000313" key="4">
    <source>
        <dbReference type="EMBL" id="AGT10285.1"/>
    </source>
</evidence>
<dbReference type="AlphaFoldDB" id="S5Y3F7"/>
<keyword evidence="5" id="KW-1185">Reference proteome</keyword>
<dbReference type="STRING" id="1367847.JCM7686_3250"/>